<dbReference type="Gene3D" id="3.40.50.300">
    <property type="entry name" value="P-loop containing nucleotide triphosphate hydrolases"/>
    <property type="match status" value="1"/>
</dbReference>
<name>A0A1I5XW98_9ACTN</name>
<dbReference type="RefSeq" id="WP_143118846.1">
    <property type="nucleotide sequence ID" value="NZ_FOVH01000028.1"/>
</dbReference>
<proteinExistence type="predicted"/>
<evidence type="ECO:0000313" key="1">
    <source>
        <dbReference type="EMBL" id="SFQ36140.1"/>
    </source>
</evidence>
<sequence length="335" mass="37643">MPPVTSETVRDETDRAERVIVVSIMKSGTHLIQELMVALGYGVYGQSRVTPDIRPVLDDDTRRRLIRAVHEPADAERLASAGGQTFREASDEAWSALAWSWQAKFGMPLENRYGREIVNGPLVEQALHRTAGSDFAETPANVAWILTEFDVPKIDGHFLREWSETGRPRIIFNYRDPRDVLLSAVNFLAGRTKNGYGNFAEFKVFNRILRALPTLGDRLLYAMTDPSFPGHDAYEKALWLLHHPDVCKVSFEELVGPQGGGSAEAQREAVGRVLRFLGVDDTPENIAPHLFKPDAFSFYKGQIGSWRDAFTPEHEKLFADRYGEMLSAYGYLDAV</sequence>
<dbReference type="InParanoid" id="A0A1I5XW98"/>
<organism evidence="1 2">
    <name type="scientific">Actinomadura madurae</name>
    <dbReference type="NCBI Taxonomy" id="1993"/>
    <lineage>
        <taxon>Bacteria</taxon>
        <taxon>Bacillati</taxon>
        <taxon>Actinomycetota</taxon>
        <taxon>Actinomycetes</taxon>
        <taxon>Streptosporangiales</taxon>
        <taxon>Thermomonosporaceae</taxon>
        <taxon>Actinomadura</taxon>
    </lineage>
</organism>
<dbReference type="EMBL" id="FOVH01000028">
    <property type="protein sequence ID" value="SFQ36140.1"/>
    <property type="molecule type" value="Genomic_DNA"/>
</dbReference>
<evidence type="ECO:0000313" key="2">
    <source>
        <dbReference type="Proteomes" id="UP000183413"/>
    </source>
</evidence>
<accession>A0A1I5XW98</accession>
<dbReference type="Proteomes" id="UP000183413">
    <property type="component" value="Unassembled WGS sequence"/>
</dbReference>
<dbReference type="InterPro" id="IPR027417">
    <property type="entry name" value="P-loop_NTPase"/>
</dbReference>
<dbReference type="eggNOG" id="COG0457">
    <property type="taxonomic scope" value="Bacteria"/>
</dbReference>
<dbReference type="AlphaFoldDB" id="A0A1I5XW98"/>
<evidence type="ECO:0008006" key="3">
    <source>
        <dbReference type="Google" id="ProtNLM"/>
    </source>
</evidence>
<dbReference type="STRING" id="1993.SAMN04489713_12880"/>
<dbReference type="SUPFAM" id="SSF52540">
    <property type="entry name" value="P-loop containing nucleoside triphosphate hydrolases"/>
    <property type="match status" value="1"/>
</dbReference>
<protein>
    <recommendedName>
        <fullName evidence="3">Sulfotransferase family protein</fullName>
    </recommendedName>
</protein>
<keyword evidence="2" id="KW-1185">Reference proteome</keyword>
<reference evidence="1 2" key="1">
    <citation type="submission" date="2016-10" db="EMBL/GenBank/DDBJ databases">
        <authorList>
            <person name="de Groot N.N."/>
        </authorList>
    </citation>
    <scope>NUCLEOTIDE SEQUENCE [LARGE SCALE GENOMIC DNA]</scope>
    <source>
        <strain evidence="1 2">DSM 43067</strain>
    </source>
</reference>
<gene>
    <name evidence="1" type="ORF">SAMN04489713_12880</name>
</gene>